<keyword evidence="12" id="KW-1185">Reference proteome</keyword>
<evidence type="ECO:0000313" key="12">
    <source>
        <dbReference type="Proteomes" id="UP001549204"/>
    </source>
</evidence>
<keyword evidence="9 10" id="KW-0998">Cell outer membrane</keyword>
<comment type="subcellular location">
    <subcellularLocation>
        <location evidence="10">Cell outer membrane</location>
        <topology evidence="10">Multi-pass membrane protein</topology>
    </subcellularLocation>
</comment>
<proteinExistence type="inferred from homology"/>
<accession>A0ABV2GZ45</accession>
<evidence type="ECO:0000256" key="10">
    <source>
        <dbReference type="RuleBase" id="RU364005"/>
    </source>
</evidence>
<keyword evidence="7 10" id="KW-0626">Porin</keyword>
<evidence type="ECO:0000256" key="5">
    <source>
        <dbReference type="ARBA" id="ARBA00022729"/>
    </source>
</evidence>
<keyword evidence="4 10" id="KW-0812">Transmembrane</keyword>
<dbReference type="EMBL" id="JBEPMC010000019">
    <property type="protein sequence ID" value="MET3583555.1"/>
    <property type="molecule type" value="Genomic_DNA"/>
</dbReference>
<keyword evidence="8 10" id="KW-0472">Membrane</keyword>
<comment type="similarity">
    <text evidence="1 10">Belongs to the alphaproteobacteria porin family.</text>
</comment>
<evidence type="ECO:0000256" key="2">
    <source>
        <dbReference type="ARBA" id="ARBA00022448"/>
    </source>
</evidence>
<evidence type="ECO:0000256" key="6">
    <source>
        <dbReference type="ARBA" id="ARBA00023065"/>
    </source>
</evidence>
<comment type="function">
    <text evidence="10">Forms passive diffusion pores that allow small molecular weight hydrophilic materials across the outer membrane.</text>
</comment>
<keyword evidence="3 10" id="KW-1134">Transmembrane beta strand</keyword>
<keyword evidence="5" id="KW-0732">Signal</keyword>
<dbReference type="Proteomes" id="UP001549204">
    <property type="component" value="Unassembled WGS sequence"/>
</dbReference>
<gene>
    <name evidence="11" type="ORF">ABID19_006620</name>
</gene>
<evidence type="ECO:0000256" key="4">
    <source>
        <dbReference type="ARBA" id="ARBA00022692"/>
    </source>
</evidence>
<evidence type="ECO:0000313" key="11">
    <source>
        <dbReference type="EMBL" id="MET3583555.1"/>
    </source>
</evidence>
<evidence type="ECO:0000256" key="3">
    <source>
        <dbReference type="ARBA" id="ARBA00022452"/>
    </source>
</evidence>
<comment type="domain">
    <text evidence="10">Consists of 16-stranded beta-barrel sheets, with large surface-exposed loops, that form a transmembrane pore at the center of each barrel. The pore is partially ocluded by a peptide loop that folds into the pore lumen.</text>
</comment>
<evidence type="ECO:0000256" key="7">
    <source>
        <dbReference type="ARBA" id="ARBA00023114"/>
    </source>
</evidence>
<evidence type="ECO:0000256" key="8">
    <source>
        <dbReference type="ARBA" id="ARBA00023136"/>
    </source>
</evidence>
<name>A0ABV2GZ45_9HYPH</name>
<dbReference type="Pfam" id="PF02530">
    <property type="entry name" value="Porin_2"/>
    <property type="match status" value="1"/>
</dbReference>
<keyword evidence="2 10" id="KW-0813">Transport</keyword>
<dbReference type="SUPFAM" id="SSF56935">
    <property type="entry name" value="Porins"/>
    <property type="match status" value="1"/>
</dbReference>
<comment type="caution">
    <text evidence="11">The sequence shown here is derived from an EMBL/GenBank/DDBJ whole genome shotgun (WGS) entry which is preliminary data.</text>
</comment>
<dbReference type="InterPro" id="IPR003684">
    <property type="entry name" value="Porin_alphabac"/>
</dbReference>
<protein>
    <recommendedName>
        <fullName evidence="10">Porin</fullName>
    </recommendedName>
</protein>
<reference evidence="11 12" key="1">
    <citation type="submission" date="2024-06" db="EMBL/GenBank/DDBJ databases">
        <title>Genomic Encyclopedia of Type Strains, Phase IV (KMG-IV): sequencing the most valuable type-strain genomes for metagenomic binning, comparative biology and taxonomic classification.</title>
        <authorList>
            <person name="Goeker M."/>
        </authorList>
    </citation>
    <scope>NUCLEOTIDE SEQUENCE [LARGE SCALE GENOMIC DNA]</scope>
    <source>
        <strain evidence="11 12">DSM 100022</strain>
    </source>
</reference>
<evidence type="ECO:0000256" key="1">
    <source>
        <dbReference type="ARBA" id="ARBA00009521"/>
    </source>
</evidence>
<organism evidence="11 12">
    <name type="scientific">Mesorhizobium robiniae</name>
    <dbReference type="NCBI Taxonomy" id="559315"/>
    <lineage>
        <taxon>Bacteria</taxon>
        <taxon>Pseudomonadati</taxon>
        <taxon>Pseudomonadota</taxon>
        <taxon>Alphaproteobacteria</taxon>
        <taxon>Hyphomicrobiales</taxon>
        <taxon>Phyllobacteriaceae</taxon>
        <taxon>Mesorhizobium</taxon>
    </lineage>
</organism>
<evidence type="ECO:0000256" key="9">
    <source>
        <dbReference type="ARBA" id="ARBA00023237"/>
    </source>
</evidence>
<keyword evidence="6 10" id="KW-0406">Ion transport</keyword>
<sequence length="401" mass="43943">MFDVLPFLIFERRSRMNIRSLLLGSVGAMIAVSDARADAIVVAEPEVAEYIKICDVYGSGYFYIPGTETCLRTGGYVRYDIGLGDVGSYDHARTSAVGAGEDQGTWQNNTRFTFQTWTGQETELGTLKTYTETRMNFGNHNPSGPDNPHDHAFNGGITLTYAWIQLGGLRVGKDWSAFDMFIGCAGDVFDQMLVPYGAFDTNVVQYYFDAGNGFSAVISLEEGSDAVGTIDGYVPHVVGGVKNTQHWGAITGVVAYDSNYDSVASKVRVDVNVTHELSLFGMFGYGSNGKLNDDSTNASDAHGRGFYKHWGGNWAFWAGAKYKYNETTSFNVQLSGDQLKNYGFATNVAYTVVPGFTITAEVDFDHYGDFPLAMVDPSNVNWTNADKKNSVGGILRFERSF</sequence>